<name>A0A4Y2I1Q9_ARAVE</name>
<sequence>MAGALWKDKDFRRFWEREIFWLRKRKKRIYHAEQKNRNSKNPNLTRGVTRGNCVSDTNRTDFVRAVGECDIEKQFYLQKNPSWERQDAVPNLHCTVKVWLPATQESICWS</sequence>
<organism evidence="1 2">
    <name type="scientific">Araneus ventricosus</name>
    <name type="common">Orbweaver spider</name>
    <name type="synonym">Epeira ventricosa</name>
    <dbReference type="NCBI Taxonomy" id="182803"/>
    <lineage>
        <taxon>Eukaryota</taxon>
        <taxon>Metazoa</taxon>
        <taxon>Ecdysozoa</taxon>
        <taxon>Arthropoda</taxon>
        <taxon>Chelicerata</taxon>
        <taxon>Arachnida</taxon>
        <taxon>Araneae</taxon>
        <taxon>Araneomorphae</taxon>
        <taxon>Entelegynae</taxon>
        <taxon>Araneoidea</taxon>
        <taxon>Araneidae</taxon>
        <taxon>Araneus</taxon>
    </lineage>
</organism>
<dbReference type="AlphaFoldDB" id="A0A4Y2I1Q9"/>
<evidence type="ECO:0000313" key="1">
    <source>
        <dbReference type="EMBL" id="GBM71099.1"/>
    </source>
</evidence>
<accession>A0A4Y2I1Q9</accession>
<gene>
    <name evidence="1" type="ORF">AVEN_146311_1</name>
</gene>
<comment type="caution">
    <text evidence="1">The sequence shown here is derived from an EMBL/GenBank/DDBJ whole genome shotgun (WGS) entry which is preliminary data.</text>
</comment>
<evidence type="ECO:0000313" key="2">
    <source>
        <dbReference type="Proteomes" id="UP000499080"/>
    </source>
</evidence>
<keyword evidence="2" id="KW-1185">Reference proteome</keyword>
<protein>
    <submittedName>
        <fullName evidence="1">Uncharacterized protein</fullName>
    </submittedName>
</protein>
<proteinExistence type="predicted"/>
<reference evidence="1 2" key="1">
    <citation type="journal article" date="2019" name="Sci. Rep.">
        <title>Orb-weaving spider Araneus ventricosus genome elucidates the spidroin gene catalogue.</title>
        <authorList>
            <person name="Kono N."/>
            <person name="Nakamura H."/>
            <person name="Ohtoshi R."/>
            <person name="Moran D.A.P."/>
            <person name="Shinohara A."/>
            <person name="Yoshida Y."/>
            <person name="Fujiwara M."/>
            <person name="Mori M."/>
            <person name="Tomita M."/>
            <person name="Arakawa K."/>
        </authorList>
    </citation>
    <scope>NUCLEOTIDE SEQUENCE [LARGE SCALE GENOMIC DNA]</scope>
</reference>
<dbReference type="Proteomes" id="UP000499080">
    <property type="component" value="Unassembled WGS sequence"/>
</dbReference>
<dbReference type="EMBL" id="BGPR01002291">
    <property type="protein sequence ID" value="GBM71099.1"/>
    <property type="molecule type" value="Genomic_DNA"/>
</dbReference>